<dbReference type="RefSeq" id="WP_344709217.1">
    <property type="nucleotide sequence ID" value="NZ_BAAAZD010000001.1"/>
</dbReference>
<sequence>MLATLFALSLAAAEPDIVVSRSAAIPSIERILAADNLDIEALSPREVAAAMAGIKRGAAPAAFWQAYQAHVRAWTSYADAIDAVAARPPGEPAPASAEWAVGTARTAINATFDEVERQARHQGARLPLPRTRL</sequence>
<accession>A0ABP7RTT7</accession>
<proteinExistence type="predicted"/>
<keyword evidence="2" id="KW-1185">Reference proteome</keyword>
<name>A0ABP7RTT7_9SPHN</name>
<dbReference type="EMBL" id="BAAAZD010000001">
    <property type="protein sequence ID" value="GAA4002009.1"/>
    <property type="molecule type" value="Genomic_DNA"/>
</dbReference>
<evidence type="ECO:0000313" key="2">
    <source>
        <dbReference type="Proteomes" id="UP001501310"/>
    </source>
</evidence>
<protein>
    <submittedName>
        <fullName evidence="1">Uncharacterized protein</fullName>
    </submittedName>
</protein>
<reference evidence="2" key="1">
    <citation type="journal article" date="2019" name="Int. J. Syst. Evol. Microbiol.">
        <title>The Global Catalogue of Microorganisms (GCM) 10K type strain sequencing project: providing services to taxonomists for standard genome sequencing and annotation.</title>
        <authorList>
            <consortium name="The Broad Institute Genomics Platform"/>
            <consortium name="The Broad Institute Genome Sequencing Center for Infectious Disease"/>
            <person name="Wu L."/>
            <person name="Ma J."/>
        </authorList>
    </citation>
    <scope>NUCLEOTIDE SEQUENCE [LARGE SCALE GENOMIC DNA]</scope>
    <source>
        <strain evidence="2">JCM 16603</strain>
    </source>
</reference>
<comment type="caution">
    <text evidence="1">The sequence shown here is derived from an EMBL/GenBank/DDBJ whole genome shotgun (WGS) entry which is preliminary data.</text>
</comment>
<dbReference type="Proteomes" id="UP001501310">
    <property type="component" value="Unassembled WGS sequence"/>
</dbReference>
<gene>
    <name evidence="1" type="ORF">GCM10022211_11460</name>
</gene>
<organism evidence="1 2">
    <name type="scientific">Sphingomonas humi</name>
    <dbReference type="NCBI Taxonomy" id="335630"/>
    <lineage>
        <taxon>Bacteria</taxon>
        <taxon>Pseudomonadati</taxon>
        <taxon>Pseudomonadota</taxon>
        <taxon>Alphaproteobacteria</taxon>
        <taxon>Sphingomonadales</taxon>
        <taxon>Sphingomonadaceae</taxon>
        <taxon>Sphingomonas</taxon>
    </lineage>
</organism>
<evidence type="ECO:0000313" key="1">
    <source>
        <dbReference type="EMBL" id="GAA4002009.1"/>
    </source>
</evidence>